<reference evidence="1 2" key="1">
    <citation type="journal article" date="2018" name="Front. Plant Sci.">
        <title>Red Clover (Trifolium pratense) and Zigzag Clover (T. medium) - A Picture of Genomic Similarities and Differences.</title>
        <authorList>
            <person name="Dluhosova J."/>
            <person name="Istvanek J."/>
            <person name="Nedelnik J."/>
            <person name="Repkova J."/>
        </authorList>
    </citation>
    <scope>NUCLEOTIDE SEQUENCE [LARGE SCALE GENOMIC DNA]</scope>
    <source>
        <strain evidence="2">cv. 10/8</strain>
        <tissue evidence="1">Leaf</tissue>
    </source>
</reference>
<protein>
    <submittedName>
        <fullName evidence="1">Uncharacterized protein</fullName>
    </submittedName>
</protein>
<sequence length="42" mass="4894">DLKMFRPLMENRIGCNVNSTLAITVKHWWSCACDAEILKQEK</sequence>
<dbReference type="AlphaFoldDB" id="A0A392VM39"/>
<evidence type="ECO:0000313" key="1">
    <source>
        <dbReference type="EMBL" id="MCI88543.1"/>
    </source>
</evidence>
<accession>A0A392VM39</accession>
<evidence type="ECO:0000313" key="2">
    <source>
        <dbReference type="Proteomes" id="UP000265520"/>
    </source>
</evidence>
<organism evidence="1 2">
    <name type="scientific">Trifolium medium</name>
    <dbReference type="NCBI Taxonomy" id="97028"/>
    <lineage>
        <taxon>Eukaryota</taxon>
        <taxon>Viridiplantae</taxon>
        <taxon>Streptophyta</taxon>
        <taxon>Embryophyta</taxon>
        <taxon>Tracheophyta</taxon>
        <taxon>Spermatophyta</taxon>
        <taxon>Magnoliopsida</taxon>
        <taxon>eudicotyledons</taxon>
        <taxon>Gunneridae</taxon>
        <taxon>Pentapetalae</taxon>
        <taxon>rosids</taxon>
        <taxon>fabids</taxon>
        <taxon>Fabales</taxon>
        <taxon>Fabaceae</taxon>
        <taxon>Papilionoideae</taxon>
        <taxon>50 kb inversion clade</taxon>
        <taxon>NPAAA clade</taxon>
        <taxon>Hologalegina</taxon>
        <taxon>IRL clade</taxon>
        <taxon>Trifolieae</taxon>
        <taxon>Trifolium</taxon>
    </lineage>
</organism>
<keyword evidence="2" id="KW-1185">Reference proteome</keyword>
<dbReference type="EMBL" id="LXQA011195636">
    <property type="protein sequence ID" value="MCI88543.1"/>
    <property type="molecule type" value="Genomic_DNA"/>
</dbReference>
<proteinExistence type="predicted"/>
<comment type="caution">
    <text evidence="1">The sequence shown here is derived from an EMBL/GenBank/DDBJ whole genome shotgun (WGS) entry which is preliminary data.</text>
</comment>
<dbReference type="Proteomes" id="UP000265520">
    <property type="component" value="Unassembled WGS sequence"/>
</dbReference>
<name>A0A392VM39_9FABA</name>
<feature type="non-terminal residue" evidence="1">
    <location>
        <position position="1"/>
    </location>
</feature>